<proteinExistence type="predicted"/>
<evidence type="ECO:0000313" key="2">
    <source>
        <dbReference type="Proteomes" id="UP000053105"/>
    </source>
</evidence>
<name>A0A0M9A8V1_9HYME</name>
<accession>A0A0M9A8V1</accession>
<gene>
    <name evidence="1" type="ORF">WN51_02853</name>
</gene>
<organism evidence="1 2">
    <name type="scientific">Melipona quadrifasciata</name>
    <dbReference type="NCBI Taxonomy" id="166423"/>
    <lineage>
        <taxon>Eukaryota</taxon>
        <taxon>Metazoa</taxon>
        <taxon>Ecdysozoa</taxon>
        <taxon>Arthropoda</taxon>
        <taxon>Hexapoda</taxon>
        <taxon>Insecta</taxon>
        <taxon>Pterygota</taxon>
        <taxon>Neoptera</taxon>
        <taxon>Endopterygota</taxon>
        <taxon>Hymenoptera</taxon>
        <taxon>Apocrita</taxon>
        <taxon>Aculeata</taxon>
        <taxon>Apoidea</taxon>
        <taxon>Anthophila</taxon>
        <taxon>Apidae</taxon>
        <taxon>Melipona</taxon>
    </lineage>
</organism>
<protein>
    <submittedName>
        <fullName evidence="1">Uncharacterized protein</fullName>
    </submittedName>
</protein>
<dbReference type="Proteomes" id="UP000053105">
    <property type="component" value="Unassembled WGS sequence"/>
</dbReference>
<dbReference type="EMBL" id="KQ435711">
    <property type="protein sequence ID" value="KOX79587.1"/>
    <property type="molecule type" value="Genomic_DNA"/>
</dbReference>
<reference evidence="1 2" key="1">
    <citation type="submission" date="2015-07" db="EMBL/GenBank/DDBJ databases">
        <title>The genome of Melipona quadrifasciata.</title>
        <authorList>
            <person name="Pan H."/>
            <person name="Kapheim K."/>
        </authorList>
    </citation>
    <scope>NUCLEOTIDE SEQUENCE [LARGE SCALE GENOMIC DNA]</scope>
    <source>
        <strain evidence="1">0111107301</strain>
        <tissue evidence="1">Whole body</tissue>
    </source>
</reference>
<evidence type="ECO:0000313" key="1">
    <source>
        <dbReference type="EMBL" id="KOX79587.1"/>
    </source>
</evidence>
<sequence>MTLHCLIVWHSYFEAASRCRRKLFSREEKLGDFTTHAPDMLVNCEGQVLFLRCIGQHGPHQTLKHQTNKLPNQLSDQIGHPTGYCQVKGLSRGFMFNTHMLIKPRNLEISMYLLECMGIMQDI</sequence>
<keyword evidence="2" id="KW-1185">Reference proteome</keyword>
<dbReference type="AlphaFoldDB" id="A0A0M9A8V1"/>